<evidence type="ECO:0000256" key="2">
    <source>
        <dbReference type="ARBA" id="ARBA00005208"/>
    </source>
</evidence>
<keyword evidence="8" id="KW-0012">Acyltransferase</keyword>
<comment type="pathway">
    <text evidence="1">Nucleotide-sugar biosynthesis; UDP-N-acetyl-alpha-D-glucosamine biosynthesis; N-acetyl-alpha-D-glucosamine 1-phosphate from alpha-D-glucosamine 6-phosphate (route II): step 2/2.</text>
</comment>
<dbReference type="Pfam" id="PF00483">
    <property type="entry name" value="NTP_transferase"/>
    <property type="match status" value="1"/>
</dbReference>
<proteinExistence type="inferred from homology"/>
<comment type="caution">
    <text evidence="13">The sequence shown here is derived from an EMBL/GenBank/DDBJ whole genome shotgun (WGS) entry which is preliminary data.</text>
</comment>
<accession>A0A7J3ZJI5</accession>
<dbReference type="InterPro" id="IPR029044">
    <property type="entry name" value="Nucleotide-diphossugar_trans"/>
</dbReference>
<reference evidence="13" key="1">
    <citation type="journal article" date="2020" name="mSystems">
        <title>Genome- and Community-Level Interaction Insights into Carbon Utilization and Element Cycling Functions of Hydrothermarchaeota in Hydrothermal Sediment.</title>
        <authorList>
            <person name="Zhou Z."/>
            <person name="Liu Y."/>
            <person name="Xu W."/>
            <person name="Pan J."/>
            <person name="Luo Z.H."/>
            <person name="Li M."/>
        </authorList>
    </citation>
    <scope>NUCLEOTIDE SEQUENCE [LARGE SCALE GENOMIC DNA]</scope>
    <source>
        <strain evidence="13">SpSt-1116</strain>
    </source>
</reference>
<evidence type="ECO:0000256" key="6">
    <source>
        <dbReference type="ARBA" id="ARBA00022695"/>
    </source>
</evidence>
<comment type="catalytic activity">
    <reaction evidence="10">
        <text>N-acetyl-alpha-D-glucosamine 1-phosphate + UTP + H(+) = UDP-N-acetyl-alpha-D-glucosamine + diphosphate</text>
        <dbReference type="Rhea" id="RHEA:13509"/>
        <dbReference type="ChEBI" id="CHEBI:15378"/>
        <dbReference type="ChEBI" id="CHEBI:33019"/>
        <dbReference type="ChEBI" id="CHEBI:46398"/>
        <dbReference type="ChEBI" id="CHEBI:57705"/>
        <dbReference type="ChEBI" id="CHEBI:57776"/>
        <dbReference type="EC" id="2.7.7.23"/>
    </reaction>
</comment>
<evidence type="ECO:0000256" key="1">
    <source>
        <dbReference type="ARBA" id="ARBA00005166"/>
    </source>
</evidence>
<comment type="similarity">
    <text evidence="3">In the C-terminal section; belongs to the transferase hexapeptide repeat family.</text>
</comment>
<dbReference type="PANTHER" id="PTHR43584">
    <property type="entry name" value="NUCLEOTIDYL TRANSFERASE"/>
    <property type="match status" value="1"/>
</dbReference>
<dbReference type="InterPro" id="IPR005835">
    <property type="entry name" value="NTP_transferase_dom"/>
</dbReference>
<dbReference type="AlphaFoldDB" id="A0A7J3ZJI5"/>
<dbReference type="CDD" id="cd04181">
    <property type="entry name" value="NTP_transferase"/>
    <property type="match status" value="1"/>
</dbReference>
<dbReference type="NCBIfam" id="TIGR03992">
    <property type="entry name" value="Arch_glmU"/>
    <property type="match status" value="1"/>
</dbReference>
<feature type="domain" description="Mannose-1-phosphate guanyltransferase C-terminal" evidence="12">
    <location>
        <begin position="262"/>
        <end position="333"/>
    </location>
</feature>
<organism evidence="13">
    <name type="scientific">Fervidicoccus fontis</name>
    <dbReference type="NCBI Taxonomy" id="683846"/>
    <lineage>
        <taxon>Archaea</taxon>
        <taxon>Thermoproteota</taxon>
        <taxon>Thermoprotei</taxon>
        <taxon>Fervidicoccales</taxon>
        <taxon>Fervidicoccaceae</taxon>
        <taxon>Fervidicoccus</taxon>
    </lineage>
</organism>
<dbReference type="GO" id="GO:0019134">
    <property type="term" value="F:glucosamine-1-phosphate N-acetyltransferase activity"/>
    <property type="evidence" value="ECO:0007669"/>
    <property type="project" value="UniProtKB-EC"/>
</dbReference>
<dbReference type="InterPro" id="IPR011004">
    <property type="entry name" value="Trimer_LpxA-like_sf"/>
</dbReference>
<evidence type="ECO:0000256" key="5">
    <source>
        <dbReference type="ARBA" id="ARBA00022679"/>
    </source>
</evidence>
<evidence type="ECO:0000256" key="10">
    <source>
        <dbReference type="ARBA" id="ARBA00048493"/>
    </source>
</evidence>
<evidence type="ECO:0000259" key="11">
    <source>
        <dbReference type="Pfam" id="PF00483"/>
    </source>
</evidence>
<dbReference type="GO" id="GO:0003977">
    <property type="term" value="F:UDP-N-acetylglucosamine diphosphorylase activity"/>
    <property type="evidence" value="ECO:0007669"/>
    <property type="project" value="UniProtKB-EC"/>
</dbReference>
<dbReference type="UniPathway" id="UPA00113">
    <property type="reaction ID" value="UER00532"/>
</dbReference>
<dbReference type="GO" id="GO:0006048">
    <property type="term" value="P:UDP-N-acetylglucosamine biosynthetic process"/>
    <property type="evidence" value="ECO:0007669"/>
    <property type="project" value="UniProtKB-UniPathway"/>
</dbReference>
<evidence type="ECO:0000256" key="7">
    <source>
        <dbReference type="ARBA" id="ARBA00023268"/>
    </source>
</evidence>
<keyword evidence="7" id="KW-0511">Multifunctional enzyme</keyword>
<dbReference type="PANTHER" id="PTHR43584:SF8">
    <property type="entry name" value="N-ACETYLMURAMATE ALPHA-1-PHOSPHATE URIDYLYLTRANSFERASE"/>
    <property type="match status" value="1"/>
</dbReference>
<sequence>MSVKVVLLAAGKGERLWPLTTTRPKPALPVLGKPLLLWHLEALAEAGINEAIIVVHYKAEEIRSLVSNYEFRAKFVFQNELLGTGDAVRHAIEGEQADRTIAIYSDVFIEKDLLKQMLRKGLSRDLIAGAIVDDISSFGAMEVKNGVLREIKEKPQTKRSGLVFAGVLSVDSQELYKALMETRLSPRGEYELTDAINKIAGKLEIEVVELPSNYWADVGTPWDYLKLNRNLLVRECEKRGLVPDDCILLGKNVTIKEPVALEPPLYIGDNAVIGPFASLRGPVIVCRDSKIGFSSQVKGSVILEGAKIPHLNYVGDSIVGERSNLGAGTITANLRHDEKPIKTMIRGELVSTTLRKFGSVIGGFVKTGINTSILPGVKIGAGAWIGAGCIVDRDVPDNAILKCTQERTLELREPRDEGKV</sequence>
<evidence type="ECO:0000256" key="9">
    <source>
        <dbReference type="ARBA" id="ARBA00048247"/>
    </source>
</evidence>
<dbReference type="InterPro" id="IPR023915">
    <property type="entry name" value="Bifunctiontional_GlmU_arc-type"/>
</dbReference>
<name>A0A7J3ZJI5_9CREN</name>
<dbReference type="EMBL" id="DRZC01000030">
    <property type="protein sequence ID" value="HHQ80247.1"/>
    <property type="molecule type" value="Genomic_DNA"/>
</dbReference>
<evidence type="ECO:0000256" key="8">
    <source>
        <dbReference type="ARBA" id="ARBA00023315"/>
    </source>
</evidence>
<gene>
    <name evidence="13" type="ORF">ENM78_02120</name>
</gene>
<evidence type="ECO:0000313" key="13">
    <source>
        <dbReference type="EMBL" id="HHQ80247.1"/>
    </source>
</evidence>
<dbReference type="Pfam" id="PF25087">
    <property type="entry name" value="GMPPB_C"/>
    <property type="match status" value="1"/>
</dbReference>
<dbReference type="InterPro" id="IPR056729">
    <property type="entry name" value="GMPPB_C"/>
</dbReference>
<dbReference type="Gene3D" id="3.90.550.10">
    <property type="entry name" value="Spore Coat Polysaccharide Biosynthesis Protein SpsA, Chain A"/>
    <property type="match status" value="1"/>
</dbReference>
<comment type="catalytic activity">
    <reaction evidence="9">
        <text>alpha-D-glucosamine 1-phosphate + acetyl-CoA = N-acetyl-alpha-D-glucosamine 1-phosphate + CoA + H(+)</text>
        <dbReference type="Rhea" id="RHEA:13725"/>
        <dbReference type="ChEBI" id="CHEBI:15378"/>
        <dbReference type="ChEBI" id="CHEBI:57287"/>
        <dbReference type="ChEBI" id="CHEBI:57288"/>
        <dbReference type="ChEBI" id="CHEBI:57776"/>
        <dbReference type="ChEBI" id="CHEBI:58516"/>
        <dbReference type="EC" id="2.3.1.157"/>
    </reaction>
</comment>
<comment type="similarity">
    <text evidence="4">In the N-terminal section; belongs to the N-acetylglucosamine-1-phosphate uridyltransferase family.</text>
</comment>
<keyword evidence="6" id="KW-0548">Nucleotidyltransferase</keyword>
<feature type="domain" description="Nucleotidyl transferase" evidence="11">
    <location>
        <begin position="4"/>
        <end position="231"/>
    </location>
</feature>
<protein>
    <submittedName>
        <fullName evidence="13">Nucleotidyl transferase</fullName>
    </submittedName>
</protein>
<evidence type="ECO:0000256" key="4">
    <source>
        <dbReference type="ARBA" id="ARBA00007947"/>
    </source>
</evidence>
<evidence type="ECO:0000256" key="3">
    <source>
        <dbReference type="ARBA" id="ARBA00007707"/>
    </source>
</evidence>
<dbReference type="Gene3D" id="2.160.10.10">
    <property type="entry name" value="Hexapeptide repeat proteins"/>
    <property type="match status" value="1"/>
</dbReference>
<dbReference type="SUPFAM" id="SSF53448">
    <property type="entry name" value="Nucleotide-diphospho-sugar transferases"/>
    <property type="match status" value="1"/>
</dbReference>
<dbReference type="SUPFAM" id="SSF51161">
    <property type="entry name" value="Trimeric LpxA-like enzymes"/>
    <property type="match status" value="1"/>
</dbReference>
<comment type="pathway">
    <text evidence="2">Nucleotide-sugar biosynthesis; UDP-N-acetyl-alpha-D-glucosamine biosynthesis; UDP-N-acetyl-alpha-D-glucosamine from N-acetyl-alpha-D-glucosamine 1-phosphate: step 1/1.</text>
</comment>
<dbReference type="InterPro" id="IPR050065">
    <property type="entry name" value="GlmU-like"/>
</dbReference>
<evidence type="ECO:0000259" key="12">
    <source>
        <dbReference type="Pfam" id="PF25087"/>
    </source>
</evidence>
<keyword evidence="5 13" id="KW-0808">Transferase</keyword>